<proteinExistence type="predicted"/>
<keyword evidence="1" id="KW-0479">Metal-binding</keyword>
<dbReference type="RefSeq" id="WP_345153366.1">
    <property type="nucleotide sequence ID" value="NZ_BAABEO010000025.1"/>
</dbReference>
<reference evidence="6" key="1">
    <citation type="journal article" date="2019" name="Int. J. Syst. Evol. Microbiol.">
        <title>The Global Catalogue of Microorganisms (GCM) 10K type strain sequencing project: providing services to taxonomists for standard genome sequencing and annotation.</title>
        <authorList>
            <consortium name="The Broad Institute Genomics Platform"/>
            <consortium name="The Broad Institute Genome Sequencing Center for Infectious Disease"/>
            <person name="Wu L."/>
            <person name="Ma J."/>
        </authorList>
    </citation>
    <scope>NUCLEOTIDE SEQUENCE [LARGE SCALE GENOMIC DNA]</scope>
    <source>
        <strain evidence="6">JCM 30742</strain>
    </source>
</reference>
<dbReference type="Proteomes" id="UP001500752">
    <property type="component" value="Unassembled WGS sequence"/>
</dbReference>
<organism evidence="5 6">
    <name type="scientific">Arthrobacter ginkgonis</name>
    <dbReference type="NCBI Taxonomy" id="1630594"/>
    <lineage>
        <taxon>Bacteria</taxon>
        <taxon>Bacillati</taxon>
        <taxon>Actinomycetota</taxon>
        <taxon>Actinomycetes</taxon>
        <taxon>Micrococcales</taxon>
        <taxon>Micrococcaceae</taxon>
        <taxon>Arthrobacter</taxon>
    </lineage>
</organism>
<dbReference type="InterPro" id="IPR014905">
    <property type="entry name" value="HIRAN"/>
</dbReference>
<keyword evidence="6" id="KW-1185">Reference proteome</keyword>
<keyword evidence="2" id="KW-0378">Hydrolase</keyword>
<evidence type="ECO:0000313" key="5">
    <source>
        <dbReference type="EMBL" id="GAA3697639.1"/>
    </source>
</evidence>
<evidence type="ECO:0000259" key="4">
    <source>
        <dbReference type="SMART" id="SM00910"/>
    </source>
</evidence>
<feature type="region of interest" description="Disordered" evidence="3">
    <location>
        <begin position="76"/>
        <end position="108"/>
    </location>
</feature>
<protein>
    <recommendedName>
        <fullName evidence="4">HIRAN domain-containing protein</fullName>
    </recommendedName>
</protein>
<gene>
    <name evidence="5" type="ORF">GCM10023081_38250</name>
</gene>
<dbReference type="EMBL" id="BAABEO010000025">
    <property type="protein sequence ID" value="GAA3697639.1"/>
    <property type="molecule type" value="Genomic_DNA"/>
</dbReference>
<evidence type="ECO:0000313" key="6">
    <source>
        <dbReference type="Proteomes" id="UP001500752"/>
    </source>
</evidence>
<accession>A0ABP7D0A5</accession>
<evidence type="ECO:0000256" key="2">
    <source>
        <dbReference type="ARBA" id="ARBA00022801"/>
    </source>
</evidence>
<dbReference type="Pfam" id="PF08797">
    <property type="entry name" value="HIRAN"/>
    <property type="match status" value="1"/>
</dbReference>
<dbReference type="Gene3D" id="3.30.70.2330">
    <property type="match status" value="1"/>
</dbReference>
<feature type="domain" description="HIRAN" evidence="4">
    <location>
        <begin position="125"/>
        <end position="219"/>
    </location>
</feature>
<feature type="region of interest" description="Disordered" evidence="3">
    <location>
        <begin position="1"/>
        <end position="46"/>
    </location>
</feature>
<name>A0ABP7D0A5_9MICC</name>
<dbReference type="SMART" id="SM00910">
    <property type="entry name" value="HIRAN"/>
    <property type="match status" value="1"/>
</dbReference>
<sequence length="233" mass="25106">MGLLDLIFRRRTAKDPMPESDAAETVPEVQTVEERPAPEVVTEEPLQVPEVVAEEPLTVPDVAAVRVAAPVVSPDVVLPPPRLGPPREEAREEAREEEGDRAPRGNGVKKKVLPSGLSILDLREVKATRTRIVGSAYWVTDSGRDKHGGTEYVLVREPKNQWDPNAIGVYGKGRKVGHLSAAKAAALAPIFDALDYDAFKVSGAPTSGTSIVLRVDLPSTPALRTFIKGLGKE</sequence>
<comment type="caution">
    <text evidence="5">The sequence shown here is derived from an EMBL/GenBank/DDBJ whole genome shotgun (WGS) entry which is preliminary data.</text>
</comment>
<feature type="compositionally biased region" description="Basic and acidic residues" evidence="3">
    <location>
        <begin position="85"/>
        <end position="103"/>
    </location>
</feature>
<evidence type="ECO:0000256" key="1">
    <source>
        <dbReference type="ARBA" id="ARBA00022723"/>
    </source>
</evidence>
<evidence type="ECO:0000256" key="3">
    <source>
        <dbReference type="SAM" id="MobiDB-lite"/>
    </source>
</evidence>